<evidence type="ECO:0000313" key="1">
    <source>
        <dbReference type="EMBL" id="KAH6628416.1"/>
    </source>
</evidence>
<gene>
    <name evidence="1" type="ORF">F5144DRAFT_536873</name>
</gene>
<proteinExistence type="predicted"/>
<dbReference type="EMBL" id="JAGIZQ010000005">
    <property type="protein sequence ID" value="KAH6628416.1"/>
    <property type="molecule type" value="Genomic_DNA"/>
</dbReference>
<keyword evidence="2" id="KW-1185">Reference proteome</keyword>
<name>A0ACB7P405_9PEZI</name>
<sequence length="184" mass="19038">MPTPTPPSTEPTRRATALRNLQTLYTNLTLLHTIAAPTIILHPADRDLTTPPRPPLVGIAAAQQHEEDLVEAAGRRGGLVMDVGMGSGGMVVDEGGVFGCVMGVLRGGGSSGDGGVGSGSGAGSSGGERNGGEDARATEGEEKQREGIAMPFCGVWRFDELGRAVEHWENAADPAALGRWLRGE</sequence>
<organism evidence="1 2">
    <name type="scientific">Chaetomium tenue</name>
    <dbReference type="NCBI Taxonomy" id="1854479"/>
    <lineage>
        <taxon>Eukaryota</taxon>
        <taxon>Fungi</taxon>
        <taxon>Dikarya</taxon>
        <taxon>Ascomycota</taxon>
        <taxon>Pezizomycotina</taxon>
        <taxon>Sordariomycetes</taxon>
        <taxon>Sordariomycetidae</taxon>
        <taxon>Sordariales</taxon>
        <taxon>Chaetomiaceae</taxon>
        <taxon>Chaetomium</taxon>
    </lineage>
</organism>
<protein>
    <submittedName>
        <fullName evidence="1">Uncharacterized protein</fullName>
    </submittedName>
</protein>
<accession>A0ACB7P405</accession>
<evidence type="ECO:0000313" key="2">
    <source>
        <dbReference type="Proteomes" id="UP000724584"/>
    </source>
</evidence>
<comment type="caution">
    <text evidence="1">The sequence shown here is derived from an EMBL/GenBank/DDBJ whole genome shotgun (WGS) entry which is preliminary data.</text>
</comment>
<reference evidence="1 2" key="1">
    <citation type="journal article" date="2021" name="Nat. Commun.">
        <title>Genetic determinants of endophytism in the Arabidopsis root mycobiome.</title>
        <authorList>
            <person name="Mesny F."/>
            <person name="Miyauchi S."/>
            <person name="Thiergart T."/>
            <person name="Pickel B."/>
            <person name="Atanasova L."/>
            <person name="Karlsson M."/>
            <person name="Huettel B."/>
            <person name="Barry K.W."/>
            <person name="Haridas S."/>
            <person name="Chen C."/>
            <person name="Bauer D."/>
            <person name="Andreopoulos W."/>
            <person name="Pangilinan J."/>
            <person name="LaButti K."/>
            <person name="Riley R."/>
            <person name="Lipzen A."/>
            <person name="Clum A."/>
            <person name="Drula E."/>
            <person name="Henrissat B."/>
            <person name="Kohler A."/>
            <person name="Grigoriev I.V."/>
            <person name="Martin F.M."/>
            <person name="Hacquard S."/>
        </authorList>
    </citation>
    <scope>NUCLEOTIDE SEQUENCE [LARGE SCALE GENOMIC DNA]</scope>
    <source>
        <strain evidence="1 2">MPI-SDFR-AT-0079</strain>
    </source>
</reference>
<dbReference type="Proteomes" id="UP000724584">
    <property type="component" value="Unassembled WGS sequence"/>
</dbReference>